<evidence type="ECO:0000313" key="3">
    <source>
        <dbReference type="Proteomes" id="UP001220530"/>
    </source>
</evidence>
<evidence type="ECO:0000313" key="2">
    <source>
        <dbReference type="EMBL" id="WDR04013.1"/>
    </source>
</evidence>
<dbReference type="Gene3D" id="3.40.630.30">
    <property type="match status" value="1"/>
</dbReference>
<dbReference type="InterPro" id="IPR016181">
    <property type="entry name" value="Acyl_CoA_acyltransferase"/>
</dbReference>
<dbReference type="RefSeq" id="WP_282220398.1">
    <property type="nucleotide sequence ID" value="NZ_CP118246.1"/>
</dbReference>
<dbReference type="CDD" id="cd04301">
    <property type="entry name" value="NAT_SF"/>
    <property type="match status" value="1"/>
</dbReference>
<proteinExistence type="predicted"/>
<accession>A0ABY7YRR2</accession>
<evidence type="ECO:0000259" key="1">
    <source>
        <dbReference type="PROSITE" id="PS51186"/>
    </source>
</evidence>
<keyword evidence="3" id="KW-1185">Reference proteome</keyword>
<dbReference type="Proteomes" id="UP001220530">
    <property type="component" value="Chromosome"/>
</dbReference>
<organism evidence="2 3">
    <name type="scientific">Devosia algicola</name>
    <dbReference type="NCBI Taxonomy" id="3026418"/>
    <lineage>
        <taxon>Bacteria</taxon>
        <taxon>Pseudomonadati</taxon>
        <taxon>Pseudomonadota</taxon>
        <taxon>Alphaproteobacteria</taxon>
        <taxon>Hyphomicrobiales</taxon>
        <taxon>Devosiaceae</taxon>
        <taxon>Devosia</taxon>
    </lineage>
</organism>
<dbReference type="SUPFAM" id="SSF55729">
    <property type="entry name" value="Acyl-CoA N-acyltransferases (Nat)"/>
    <property type="match status" value="1"/>
</dbReference>
<protein>
    <submittedName>
        <fullName evidence="2">GNAT family N-acetyltransferase</fullName>
    </submittedName>
</protein>
<feature type="domain" description="N-acetyltransferase" evidence="1">
    <location>
        <begin position="2"/>
        <end position="128"/>
    </location>
</feature>
<dbReference type="EMBL" id="CP118246">
    <property type="protein sequence ID" value="WDR04013.1"/>
    <property type="molecule type" value="Genomic_DNA"/>
</dbReference>
<name>A0ABY7YRR2_9HYPH</name>
<gene>
    <name evidence="2" type="ORF">PSQ19_08355</name>
</gene>
<sequence>MIEIIANPFPTHAALRALWSDAWGRAGPDSFEPVLKRSLAHFGAFDGPALIGFVNVAWDGGGHAFVLDTCVAPAYRRLGVATRLIAAARQAALVAGAEWLHVDFEPHLATFYAKCGFVPSAAGLIKLR</sequence>
<dbReference type="Pfam" id="PF00583">
    <property type="entry name" value="Acetyltransf_1"/>
    <property type="match status" value="1"/>
</dbReference>
<dbReference type="PROSITE" id="PS51186">
    <property type="entry name" value="GNAT"/>
    <property type="match status" value="1"/>
</dbReference>
<reference evidence="2 3" key="1">
    <citation type="submission" date="2023-02" db="EMBL/GenBank/DDBJ databases">
        <title>Devosia algicola sp. nov., isolated from the phycosphere of marine algae.</title>
        <authorList>
            <person name="Kim J.M."/>
            <person name="Lee J.K."/>
            <person name="Choi B.J."/>
            <person name="Bayburt H."/>
            <person name="Jeon C.O."/>
        </authorList>
    </citation>
    <scope>NUCLEOTIDE SEQUENCE [LARGE SCALE GENOMIC DNA]</scope>
    <source>
        <strain evidence="2 3">G20-9</strain>
    </source>
</reference>
<dbReference type="InterPro" id="IPR000182">
    <property type="entry name" value="GNAT_dom"/>
</dbReference>